<sequence>MIVNGNTQMEKNVSRSNSKNEHENPGNFRVAINALIETVAVIATVVLGILAVVVWMLVAYAFFMLITYTFFTWKVFYLLTFIFGMLASGVAVITCILIVYRVACIRNGRNSRGNHSKNNDETYPPEPGSEFKDWIIPLPDFRFHHEPYRGGDDYRDFIGRDALVQSFLDLLRHSRDRSGSYLITGYRGVGKTSFVHKALKDYAVGRRGPIPERRSPLTSNPLVQRVHWRYLQIMGELTLCWHRRLFRRQSRERTERRSYSLLLRGLVGRWLPQRGARWYIFLNFTGILWLLFAPLDPRLDAIVVAILLANHIQHNHGHLPARIRHHLFRWPWRPLVQVHVNLGYEIKEPKRVLFSLIALLRSQYESVTGYGSPAGLLRFVLIAALSLALAEEVYRRVNDTGAERFFQYEILGIKPKPRVRTHKRDSVRG</sequence>
<dbReference type="SUPFAM" id="SSF52540">
    <property type="entry name" value="P-loop containing nucleoside triphosphate hydrolases"/>
    <property type="match status" value="1"/>
</dbReference>
<keyword evidence="2" id="KW-0812">Transmembrane</keyword>
<name>A0A450U1C8_9GAMM</name>
<feature type="transmembrane region" description="Helical" evidence="2">
    <location>
        <begin position="39"/>
        <end position="63"/>
    </location>
</feature>
<evidence type="ECO:0000313" key="3">
    <source>
        <dbReference type="EMBL" id="VFJ76096.1"/>
    </source>
</evidence>
<keyword evidence="2" id="KW-1133">Transmembrane helix</keyword>
<proteinExistence type="predicted"/>
<dbReference type="AlphaFoldDB" id="A0A450U1C8"/>
<dbReference type="Gene3D" id="3.40.50.300">
    <property type="entry name" value="P-loop containing nucleotide triphosphate hydrolases"/>
    <property type="match status" value="1"/>
</dbReference>
<protein>
    <recommendedName>
        <fullName evidence="4">AAA ATPase domain-containing protein</fullName>
    </recommendedName>
</protein>
<feature type="transmembrane region" description="Helical" evidence="2">
    <location>
        <begin position="278"/>
        <end position="295"/>
    </location>
</feature>
<reference evidence="3" key="1">
    <citation type="submission" date="2019-02" db="EMBL/GenBank/DDBJ databases">
        <authorList>
            <person name="Gruber-Vodicka R. H."/>
            <person name="Seah K. B. B."/>
        </authorList>
    </citation>
    <scope>NUCLEOTIDE SEQUENCE</scope>
    <source>
        <strain evidence="3">BECK_BZ131</strain>
    </source>
</reference>
<feature type="transmembrane region" description="Helical" evidence="2">
    <location>
        <begin position="75"/>
        <end position="100"/>
    </location>
</feature>
<feature type="region of interest" description="Disordered" evidence="1">
    <location>
        <begin position="1"/>
        <end position="23"/>
    </location>
</feature>
<feature type="compositionally biased region" description="Polar residues" evidence="1">
    <location>
        <begin position="1"/>
        <end position="17"/>
    </location>
</feature>
<evidence type="ECO:0000256" key="1">
    <source>
        <dbReference type="SAM" id="MobiDB-lite"/>
    </source>
</evidence>
<feature type="transmembrane region" description="Helical" evidence="2">
    <location>
        <begin position="370"/>
        <end position="390"/>
    </location>
</feature>
<evidence type="ECO:0008006" key="4">
    <source>
        <dbReference type="Google" id="ProtNLM"/>
    </source>
</evidence>
<dbReference type="InterPro" id="IPR027417">
    <property type="entry name" value="P-loop_NTPase"/>
</dbReference>
<accession>A0A450U1C8</accession>
<evidence type="ECO:0000256" key="2">
    <source>
        <dbReference type="SAM" id="Phobius"/>
    </source>
</evidence>
<dbReference type="EMBL" id="CAADFE010000098">
    <property type="protein sequence ID" value="VFJ76096.1"/>
    <property type="molecule type" value="Genomic_DNA"/>
</dbReference>
<keyword evidence="2" id="KW-0472">Membrane</keyword>
<organism evidence="3">
    <name type="scientific">Candidatus Kentrum sp. FW</name>
    <dbReference type="NCBI Taxonomy" id="2126338"/>
    <lineage>
        <taxon>Bacteria</taxon>
        <taxon>Pseudomonadati</taxon>
        <taxon>Pseudomonadota</taxon>
        <taxon>Gammaproteobacteria</taxon>
        <taxon>Candidatus Kentrum</taxon>
    </lineage>
</organism>
<gene>
    <name evidence="3" type="ORF">BECKFW1821C_GA0114237_10988</name>
</gene>